<keyword evidence="3" id="KW-0269">Exonuclease</keyword>
<dbReference type="GO" id="GO:0004527">
    <property type="term" value="F:exonuclease activity"/>
    <property type="evidence" value="ECO:0007669"/>
    <property type="project" value="UniProtKB-KW"/>
</dbReference>
<evidence type="ECO:0000313" key="5">
    <source>
        <dbReference type="EMBL" id="ACL72846.1"/>
    </source>
</evidence>
<dbReference type="STRING" id="396588.Tgr7_1764"/>
<keyword evidence="6" id="KW-1185">Reference proteome</keyword>
<dbReference type="InterPro" id="IPR004843">
    <property type="entry name" value="Calcineurin-like_PHP"/>
</dbReference>
<reference evidence="5 6" key="1">
    <citation type="journal article" date="2011" name="Stand. Genomic Sci.">
        <title>Complete genome sequence of 'Thioalkalivibrio sulfidophilus' HL-EbGr7.</title>
        <authorList>
            <person name="Muyzer G."/>
            <person name="Sorokin D.Y."/>
            <person name="Mavromatis K."/>
            <person name="Lapidus A."/>
            <person name="Clum A."/>
            <person name="Ivanova N."/>
            <person name="Pati A."/>
            <person name="d'Haeseleer P."/>
            <person name="Woyke T."/>
            <person name="Kyrpides N.C."/>
        </authorList>
    </citation>
    <scope>NUCLEOTIDE SEQUENCE [LARGE SCALE GENOMIC DNA]</scope>
    <source>
        <strain evidence="5 6">HL-EbGR7</strain>
    </source>
</reference>
<dbReference type="OrthoDB" id="9773856at2"/>
<dbReference type="PANTHER" id="PTHR30337">
    <property type="entry name" value="COMPONENT OF ATP-DEPENDENT DSDNA EXONUCLEASE"/>
    <property type="match status" value="1"/>
</dbReference>
<keyword evidence="2" id="KW-0378">Hydrolase</keyword>
<protein>
    <submittedName>
        <fullName evidence="5">Metallophosphoesterase</fullName>
    </submittedName>
</protein>
<dbReference type="KEGG" id="tgr:Tgr7_1764"/>
<evidence type="ECO:0000313" key="6">
    <source>
        <dbReference type="Proteomes" id="UP000002383"/>
    </source>
</evidence>
<dbReference type="HOGENOM" id="CLU_026621_1_0_6"/>
<dbReference type="PANTHER" id="PTHR30337:SF0">
    <property type="entry name" value="NUCLEASE SBCCD SUBUNIT D"/>
    <property type="match status" value="1"/>
</dbReference>
<name>B8GSE2_THISH</name>
<keyword evidence="1" id="KW-0540">Nuclease</keyword>
<sequence>MSIRLLHTADWQIGKQFSWIEGDAGALIRTQRLESVKRIAELARGREVDAVLVAGDVFEMNTVSDETLRRTMDALSGYPGPWLLLPGNHDAALQESAWTRLSRIGLPGNVRLLLDFEPVILKDRKLAVLPAPLTRRHEARDLTEGFTAMESPEGAVRVGLAHGSVENRLPDSAELHNPISDRRADESGLEYLALGDWHGTLEIANRTWYAGTHETDGFRDNDSGNVLLVEIDGPGATPRVEKVQTTHYQWSHKSHEVHGSDDIKLLEADLAALGQPFERHVLRLDLRGALDLAGHGELQALLDTWRARLRYLRASDSGVLVSPSEEDLDRMGASGFVSRAIERLRDMAKDPDPGKSAQAGAALQRLYVEYMTLTGRG</sequence>
<evidence type="ECO:0000259" key="4">
    <source>
        <dbReference type="Pfam" id="PF00149"/>
    </source>
</evidence>
<dbReference type="CDD" id="cd00840">
    <property type="entry name" value="MPP_Mre11_N"/>
    <property type="match status" value="1"/>
</dbReference>
<evidence type="ECO:0000256" key="1">
    <source>
        <dbReference type="ARBA" id="ARBA00022722"/>
    </source>
</evidence>
<dbReference type="RefSeq" id="WP_012638328.1">
    <property type="nucleotide sequence ID" value="NC_011901.1"/>
</dbReference>
<proteinExistence type="predicted"/>
<dbReference type="Pfam" id="PF00149">
    <property type="entry name" value="Metallophos"/>
    <property type="match status" value="1"/>
</dbReference>
<dbReference type="Gene3D" id="3.60.21.10">
    <property type="match status" value="1"/>
</dbReference>
<dbReference type="InterPro" id="IPR029052">
    <property type="entry name" value="Metallo-depent_PP-like"/>
</dbReference>
<accession>B8GSE2</accession>
<evidence type="ECO:0000256" key="2">
    <source>
        <dbReference type="ARBA" id="ARBA00022801"/>
    </source>
</evidence>
<dbReference type="SUPFAM" id="SSF56300">
    <property type="entry name" value="Metallo-dependent phosphatases"/>
    <property type="match status" value="1"/>
</dbReference>
<feature type="domain" description="Calcineurin-like phosphoesterase" evidence="4">
    <location>
        <begin position="3"/>
        <end position="95"/>
    </location>
</feature>
<dbReference type="PIRSF" id="PIRSF033093">
    <property type="entry name" value="UCP_ML1119"/>
    <property type="match status" value="1"/>
</dbReference>
<dbReference type="AlphaFoldDB" id="B8GSE2"/>
<organism evidence="5 6">
    <name type="scientific">Thioalkalivibrio sulfidiphilus (strain HL-EbGR7)</name>
    <dbReference type="NCBI Taxonomy" id="396588"/>
    <lineage>
        <taxon>Bacteria</taxon>
        <taxon>Pseudomonadati</taxon>
        <taxon>Pseudomonadota</taxon>
        <taxon>Gammaproteobacteria</taxon>
        <taxon>Chromatiales</taxon>
        <taxon>Ectothiorhodospiraceae</taxon>
        <taxon>Thioalkalivibrio</taxon>
    </lineage>
</organism>
<evidence type="ECO:0000256" key="3">
    <source>
        <dbReference type="ARBA" id="ARBA00022839"/>
    </source>
</evidence>
<dbReference type="InterPro" id="IPR014577">
    <property type="entry name" value="UCP033093_metalloPase"/>
</dbReference>
<dbReference type="InterPro" id="IPR041796">
    <property type="entry name" value="Mre11_N"/>
</dbReference>
<dbReference type="InterPro" id="IPR050535">
    <property type="entry name" value="DNA_Repair-Maintenance_Comp"/>
</dbReference>
<dbReference type="EMBL" id="CP001339">
    <property type="protein sequence ID" value="ACL72846.1"/>
    <property type="molecule type" value="Genomic_DNA"/>
</dbReference>
<dbReference type="eggNOG" id="COG0420">
    <property type="taxonomic scope" value="Bacteria"/>
</dbReference>
<gene>
    <name evidence="5" type="ordered locus">Tgr7_1764</name>
</gene>
<dbReference type="Proteomes" id="UP000002383">
    <property type="component" value="Chromosome"/>
</dbReference>